<protein>
    <submittedName>
        <fullName evidence="1">Uncharacterized protein</fullName>
    </submittedName>
</protein>
<organism evidence="1 2">
    <name type="scientific">Luoshenia tenuis</name>
    <dbReference type="NCBI Taxonomy" id="2763654"/>
    <lineage>
        <taxon>Bacteria</taxon>
        <taxon>Bacillati</taxon>
        <taxon>Bacillota</taxon>
        <taxon>Clostridia</taxon>
        <taxon>Christensenellales</taxon>
        <taxon>Christensenellaceae</taxon>
        <taxon>Luoshenia</taxon>
    </lineage>
</organism>
<dbReference type="AlphaFoldDB" id="A0A926D4H1"/>
<proteinExistence type="predicted"/>
<evidence type="ECO:0000313" key="2">
    <source>
        <dbReference type="Proteomes" id="UP000654279"/>
    </source>
</evidence>
<accession>A0A926D4H1</accession>
<reference evidence="1" key="1">
    <citation type="submission" date="2020-08" db="EMBL/GenBank/DDBJ databases">
        <title>Genome public.</title>
        <authorList>
            <person name="Liu C."/>
            <person name="Sun Q."/>
        </authorList>
    </citation>
    <scope>NUCLEOTIDE SEQUENCE</scope>
    <source>
        <strain evidence="1">NSJ-44</strain>
    </source>
</reference>
<name>A0A926D4H1_9FIRM</name>
<sequence length="69" mass="7707">MTTAALTLKAKRHKSKRLTVARMMDRLYFRHPMLCYGAMALLVPLFVLAAVALLTVVLALPFMWMAGAI</sequence>
<keyword evidence="2" id="KW-1185">Reference proteome</keyword>
<dbReference type="RefSeq" id="WP_249285905.1">
    <property type="nucleotide sequence ID" value="NZ_JACRSO010000006.1"/>
</dbReference>
<evidence type="ECO:0000313" key="1">
    <source>
        <dbReference type="EMBL" id="MBC8530175.1"/>
    </source>
</evidence>
<dbReference type="EMBL" id="JACRSO010000006">
    <property type="protein sequence ID" value="MBC8530175.1"/>
    <property type="molecule type" value="Genomic_DNA"/>
</dbReference>
<gene>
    <name evidence="1" type="ORF">H8699_12100</name>
</gene>
<dbReference type="Proteomes" id="UP000654279">
    <property type="component" value="Unassembled WGS sequence"/>
</dbReference>
<comment type="caution">
    <text evidence="1">The sequence shown here is derived from an EMBL/GenBank/DDBJ whole genome shotgun (WGS) entry which is preliminary data.</text>
</comment>